<evidence type="ECO:0000313" key="3">
    <source>
        <dbReference type="Proteomes" id="UP000712600"/>
    </source>
</evidence>
<evidence type="ECO:0000313" key="2">
    <source>
        <dbReference type="EMBL" id="KAF3522915.1"/>
    </source>
</evidence>
<dbReference type="EMBL" id="QGKX02001347">
    <property type="protein sequence ID" value="KAF3522915.1"/>
    <property type="molecule type" value="Genomic_DNA"/>
</dbReference>
<accession>A0A8S9PLN5</accession>
<evidence type="ECO:0000256" key="1">
    <source>
        <dbReference type="SAM" id="MobiDB-lite"/>
    </source>
</evidence>
<protein>
    <submittedName>
        <fullName evidence="2">Uncharacterized protein</fullName>
    </submittedName>
</protein>
<reference evidence="2" key="1">
    <citation type="submission" date="2019-12" db="EMBL/GenBank/DDBJ databases">
        <title>Genome sequencing and annotation of Brassica cretica.</title>
        <authorList>
            <person name="Studholme D.J."/>
            <person name="Sarris P."/>
        </authorList>
    </citation>
    <scope>NUCLEOTIDE SEQUENCE</scope>
    <source>
        <strain evidence="2">PFS-109/04</strain>
        <tissue evidence="2">Leaf</tissue>
    </source>
</reference>
<dbReference type="Proteomes" id="UP000712600">
    <property type="component" value="Unassembled WGS sequence"/>
</dbReference>
<feature type="region of interest" description="Disordered" evidence="1">
    <location>
        <begin position="1"/>
        <end position="104"/>
    </location>
</feature>
<proteinExistence type="predicted"/>
<organism evidence="2 3">
    <name type="scientific">Brassica cretica</name>
    <name type="common">Mustard</name>
    <dbReference type="NCBI Taxonomy" id="69181"/>
    <lineage>
        <taxon>Eukaryota</taxon>
        <taxon>Viridiplantae</taxon>
        <taxon>Streptophyta</taxon>
        <taxon>Embryophyta</taxon>
        <taxon>Tracheophyta</taxon>
        <taxon>Spermatophyta</taxon>
        <taxon>Magnoliopsida</taxon>
        <taxon>eudicotyledons</taxon>
        <taxon>Gunneridae</taxon>
        <taxon>Pentapetalae</taxon>
        <taxon>rosids</taxon>
        <taxon>malvids</taxon>
        <taxon>Brassicales</taxon>
        <taxon>Brassicaceae</taxon>
        <taxon>Brassiceae</taxon>
        <taxon>Brassica</taxon>
    </lineage>
</organism>
<feature type="compositionally biased region" description="Basic and acidic residues" evidence="1">
    <location>
        <begin position="77"/>
        <end position="89"/>
    </location>
</feature>
<sequence length="104" mass="11872">MVQSSEVPTKRSSEFLSGISEERSRRKIPRNESLGIFRGMSPSVYSEEHVPRPPVEPPYGSPTKICDHPCPSTEPGRSPERRERSRAEEEERNEEEEAARGYKT</sequence>
<gene>
    <name evidence="2" type="ORF">F2Q69_00048920</name>
</gene>
<name>A0A8S9PLN5_BRACR</name>
<comment type="caution">
    <text evidence="2">The sequence shown here is derived from an EMBL/GenBank/DDBJ whole genome shotgun (WGS) entry which is preliminary data.</text>
</comment>
<dbReference type="AlphaFoldDB" id="A0A8S9PLN5"/>